<proteinExistence type="predicted"/>
<protein>
    <submittedName>
        <fullName evidence="1">Uncharacterized protein</fullName>
    </submittedName>
</protein>
<dbReference type="EMBL" id="BGZK01001569">
    <property type="protein sequence ID" value="GBP82504.1"/>
    <property type="molecule type" value="Genomic_DNA"/>
</dbReference>
<name>A0A4C1Z610_EUMVA</name>
<organism evidence="1 2">
    <name type="scientific">Eumeta variegata</name>
    <name type="common">Bagworm moth</name>
    <name type="synonym">Eumeta japonica</name>
    <dbReference type="NCBI Taxonomy" id="151549"/>
    <lineage>
        <taxon>Eukaryota</taxon>
        <taxon>Metazoa</taxon>
        <taxon>Ecdysozoa</taxon>
        <taxon>Arthropoda</taxon>
        <taxon>Hexapoda</taxon>
        <taxon>Insecta</taxon>
        <taxon>Pterygota</taxon>
        <taxon>Neoptera</taxon>
        <taxon>Endopterygota</taxon>
        <taxon>Lepidoptera</taxon>
        <taxon>Glossata</taxon>
        <taxon>Ditrysia</taxon>
        <taxon>Tineoidea</taxon>
        <taxon>Psychidae</taxon>
        <taxon>Oiketicinae</taxon>
        <taxon>Eumeta</taxon>
    </lineage>
</organism>
<sequence length="196" mass="22284">MLYSGRVSARTATMELMRVVVCVIIGCVELGSSIPYSDGNYGRNAHGAEWYTNQNFERPQNEYNSQHFSMMNRNGGEFIPRNNFQNNVPPSINNVPNNGYREYVSVPNYNSVNNMEPSSNNQMNYHHFERPIANAEASAFAGQNFNQENVNINKELAEINQMIAQENLAAIEREKLRESNFQQSYVSNVVQKTATD</sequence>
<reference evidence="1 2" key="1">
    <citation type="journal article" date="2019" name="Commun. Biol.">
        <title>The bagworm genome reveals a unique fibroin gene that provides high tensile strength.</title>
        <authorList>
            <person name="Kono N."/>
            <person name="Nakamura H."/>
            <person name="Ohtoshi R."/>
            <person name="Tomita M."/>
            <person name="Numata K."/>
            <person name="Arakawa K."/>
        </authorList>
    </citation>
    <scope>NUCLEOTIDE SEQUENCE [LARGE SCALE GENOMIC DNA]</scope>
</reference>
<dbReference type="AlphaFoldDB" id="A0A4C1Z610"/>
<evidence type="ECO:0000313" key="1">
    <source>
        <dbReference type="EMBL" id="GBP82504.1"/>
    </source>
</evidence>
<evidence type="ECO:0000313" key="2">
    <source>
        <dbReference type="Proteomes" id="UP000299102"/>
    </source>
</evidence>
<dbReference type="Proteomes" id="UP000299102">
    <property type="component" value="Unassembled WGS sequence"/>
</dbReference>
<gene>
    <name evidence="1" type="ORF">EVAR_64025_1</name>
</gene>
<comment type="caution">
    <text evidence="1">The sequence shown here is derived from an EMBL/GenBank/DDBJ whole genome shotgun (WGS) entry which is preliminary data.</text>
</comment>
<accession>A0A4C1Z610</accession>
<keyword evidence="2" id="KW-1185">Reference proteome</keyword>